<keyword evidence="1" id="KW-0808">Transferase</keyword>
<dbReference type="Gene3D" id="3.30.565.10">
    <property type="entry name" value="Histidine kinase-like ATPase, C-terminal domain"/>
    <property type="match status" value="1"/>
</dbReference>
<organism evidence="3 4">
    <name type="scientific">Streptomyces sp. 900129855</name>
    <dbReference type="NCBI Taxonomy" id="3155129"/>
    <lineage>
        <taxon>Bacteria</taxon>
        <taxon>Bacillati</taxon>
        <taxon>Actinomycetota</taxon>
        <taxon>Actinomycetes</taxon>
        <taxon>Kitasatosporales</taxon>
        <taxon>Streptomycetaceae</taxon>
        <taxon>Streptomyces</taxon>
    </lineage>
</organism>
<dbReference type="RefSeq" id="WP_361701155.1">
    <property type="nucleotide sequence ID" value="NZ_JBEZVE010000002.1"/>
</dbReference>
<dbReference type="PANTHER" id="PTHR35526">
    <property type="entry name" value="ANTI-SIGMA-F FACTOR RSBW-RELATED"/>
    <property type="match status" value="1"/>
</dbReference>
<keyword evidence="4" id="KW-1185">Reference proteome</keyword>
<dbReference type="InterPro" id="IPR050267">
    <property type="entry name" value="Anti-sigma-factor_SerPK"/>
</dbReference>
<dbReference type="SUPFAM" id="SSF55874">
    <property type="entry name" value="ATPase domain of HSP90 chaperone/DNA topoisomerase II/histidine kinase"/>
    <property type="match status" value="1"/>
</dbReference>
<dbReference type="InterPro" id="IPR036890">
    <property type="entry name" value="HATPase_C_sf"/>
</dbReference>
<name>A0ABV2ZBD7_9ACTN</name>
<keyword evidence="1" id="KW-0723">Serine/threonine-protein kinase</keyword>
<dbReference type="Pfam" id="PF13581">
    <property type="entry name" value="HATPase_c_2"/>
    <property type="match status" value="1"/>
</dbReference>
<evidence type="ECO:0000259" key="2">
    <source>
        <dbReference type="Pfam" id="PF13581"/>
    </source>
</evidence>
<dbReference type="PANTHER" id="PTHR35526:SF3">
    <property type="entry name" value="ANTI-SIGMA-F FACTOR RSBW"/>
    <property type="match status" value="1"/>
</dbReference>
<keyword evidence="1" id="KW-0418">Kinase</keyword>
<protein>
    <submittedName>
        <fullName evidence="3">ATP-binding protein</fullName>
    </submittedName>
</protein>
<dbReference type="EMBL" id="JBEZVE010000002">
    <property type="protein sequence ID" value="MEU3779862.1"/>
    <property type="molecule type" value="Genomic_DNA"/>
</dbReference>
<evidence type="ECO:0000256" key="1">
    <source>
        <dbReference type="ARBA" id="ARBA00022527"/>
    </source>
</evidence>
<dbReference type="CDD" id="cd16936">
    <property type="entry name" value="HATPase_RsbW-like"/>
    <property type="match status" value="1"/>
</dbReference>
<feature type="domain" description="Histidine kinase/HSP90-like ATPase" evidence="2">
    <location>
        <begin position="16"/>
        <end position="111"/>
    </location>
</feature>
<proteinExistence type="predicted"/>
<evidence type="ECO:0000313" key="3">
    <source>
        <dbReference type="EMBL" id="MEU3779862.1"/>
    </source>
</evidence>
<gene>
    <name evidence="3" type="ORF">AB0E89_04585</name>
</gene>
<evidence type="ECO:0000313" key="4">
    <source>
        <dbReference type="Proteomes" id="UP001550739"/>
    </source>
</evidence>
<dbReference type="Proteomes" id="UP001550739">
    <property type="component" value="Unassembled WGS sequence"/>
</dbReference>
<dbReference type="GO" id="GO:0005524">
    <property type="term" value="F:ATP binding"/>
    <property type="evidence" value="ECO:0007669"/>
    <property type="project" value="UniProtKB-KW"/>
</dbReference>
<sequence length="219" mass="24027">MHNDLRTHRKPWSLAFVAEPEEVTALRRLMRLHLNLWGLPEVVQDAQLCVTELVSNVITHVGSGTPTTLAVSMNGAHLRIEIQDPDTRALPTLLQSGVDSEGGRGMALVDATAVRWGVELHGDRKVTWCELAPESDSPVSTHDSPRVSRAEGLLELYRAEVASGVTIAGSQRLSLARAEEAAIAIITDLLLWLHERGRDADELLERAQMHFEAEAHTSA</sequence>
<keyword evidence="3" id="KW-0067">ATP-binding</keyword>
<dbReference type="InterPro" id="IPR003594">
    <property type="entry name" value="HATPase_dom"/>
</dbReference>
<keyword evidence="3" id="KW-0547">Nucleotide-binding</keyword>
<accession>A0ABV2ZBD7</accession>
<comment type="caution">
    <text evidence="3">The sequence shown here is derived from an EMBL/GenBank/DDBJ whole genome shotgun (WGS) entry which is preliminary data.</text>
</comment>
<reference evidence="3 4" key="1">
    <citation type="submission" date="2024-06" db="EMBL/GenBank/DDBJ databases">
        <title>The Natural Products Discovery Center: Release of the First 8490 Sequenced Strains for Exploring Actinobacteria Biosynthetic Diversity.</title>
        <authorList>
            <person name="Kalkreuter E."/>
            <person name="Kautsar S.A."/>
            <person name="Yang D."/>
            <person name="Bader C.D."/>
            <person name="Teijaro C.N."/>
            <person name="Fluegel L."/>
            <person name="Davis C.M."/>
            <person name="Simpson J.R."/>
            <person name="Lauterbach L."/>
            <person name="Steele A.D."/>
            <person name="Gui C."/>
            <person name="Meng S."/>
            <person name="Li G."/>
            <person name="Viehrig K."/>
            <person name="Ye F."/>
            <person name="Su P."/>
            <person name="Kiefer A.F."/>
            <person name="Nichols A."/>
            <person name="Cepeda A.J."/>
            <person name="Yan W."/>
            <person name="Fan B."/>
            <person name="Jiang Y."/>
            <person name="Adhikari A."/>
            <person name="Zheng C.-J."/>
            <person name="Schuster L."/>
            <person name="Cowan T.M."/>
            <person name="Smanski M.J."/>
            <person name="Chevrette M.G."/>
            <person name="De Carvalho L.P.S."/>
            <person name="Shen B."/>
        </authorList>
    </citation>
    <scope>NUCLEOTIDE SEQUENCE [LARGE SCALE GENOMIC DNA]</scope>
    <source>
        <strain evidence="3 4">NPDC033843</strain>
    </source>
</reference>